<gene>
    <name evidence="4" type="ORF">FNF27_01950</name>
    <name evidence="3" type="ORF">FNF28_01326</name>
    <name evidence="1" type="ORF">FNF29_00424</name>
    <name evidence="2" type="ORF">FNF31_00070</name>
</gene>
<dbReference type="EMBL" id="VLTN01000002">
    <property type="protein sequence ID" value="KAA0157072.1"/>
    <property type="molecule type" value="Genomic_DNA"/>
</dbReference>
<dbReference type="Proteomes" id="UP000323011">
    <property type="component" value="Unassembled WGS sequence"/>
</dbReference>
<dbReference type="EMBL" id="VLTM01000001">
    <property type="protein sequence ID" value="KAA0168909.1"/>
    <property type="molecule type" value="Genomic_DNA"/>
</dbReference>
<evidence type="ECO:0000313" key="5">
    <source>
        <dbReference type="Proteomes" id="UP000322899"/>
    </source>
</evidence>
<name>A0A5A8DUM2_CAFRO</name>
<accession>A0A5A8DUM2</accession>
<sequence>MLLPPLASTTTIKGTVPIFSNPFTSPYMNITGILVDGAPISYTPLPTDQLFAFSAIVPAGKTASFLMNVAYPERAGNVQGSLVVEPM</sequence>
<dbReference type="Proteomes" id="UP000324907">
    <property type="component" value="Unassembled WGS sequence"/>
</dbReference>
<evidence type="ECO:0000313" key="4">
    <source>
        <dbReference type="EMBL" id="KAA0176669.1"/>
    </source>
</evidence>
<dbReference type="AlphaFoldDB" id="A0A5A8DUM2"/>
<organism evidence="2 8">
    <name type="scientific">Cafeteria roenbergensis</name>
    <name type="common">Marine flagellate</name>
    <dbReference type="NCBI Taxonomy" id="33653"/>
    <lineage>
        <taxon>Eukaryota</taxon>
        <taxon>Sar</taxon>
        <taxon>Stramenopiles</taxon>
        <taxon>Bigyra</taxon>
        <taxon>Opalozoa</taxon>
        <taxon>Bicosoecida</taxon>
        <taxon>Cafeteriaceae</taxon>
        <taxon>Cafeteria</taxon>
    </lineage>
</organism>
<evidence type="ECO:0000313" key="6">
    <source>
        <dbReference type="Proteomes" id="UP000323011"/>
    </source>
</evidence>
<reference evidence="5 6" key="1">
    <citation type="submission" date="2019-07" db="EMBL/GenBank/DDBJ databases">
        <title>Genomes of Cafeteria roenbergensis.</title>
        <authorList>
            <person name="Fischer M.G."/>
            <person name="Hackl T."/>
            <person name="Roman M."/>
        </authorList>
    </citation>
    <scope>NUCLEOTIDE SEQUENCE [LARGE SCALE GENOMIC DNA]</scope>
    <source>
        <strain evidence="1 6">BVI</strain>
        <strain evidence="2 8">Cflag</strain>
        <strain evidence="4 5">E4-10P</strain>
        <strain evidence="3 7">RCC970-E3</strain>
    </source>
</reference>
<dbReference type="EMBL" id="VLTL01000012">
    <property type="protein sequence ID" value="KAA0170564.1"/>
    <property type="molecule type" value="Genomic_DNA"/>
</dbReference>
<evidence type="ECO:0000313" key="2">
    <source>
        <dbReference type="EMBL" id="KAA0168909.1"/>
    </source>
</evidence>
<protein>
    <submittedName>
        <fullName evidence="2">Uncharacterized protein</fullName>
    </submittedName>
</protein>
<dbReference type="EMBL" id="VLTO01000007">
    <property type="protein sequence ID" value="KAA0176669.1"/>
    <property type="molecule type" value="Genomic_DNA"/>
</dbReference>
<dbReference type="Proteomes" id="UP000322899">
    <property type="component" value="Unassembled WGS sequence"/>
</dbReference>
<dbReference type="Proteomes" id="UP000325113">
    <property type="component" value="Unassembled WGS sequence"/>
</dbReference>
<evidence type="ECO:0000313" key="3">
    <source>
        <dbReference type="EMBL" id="KAA0170564.1"/>
    </source>
</evidence>
<proteinExistence type="predicted"/>
<evidence type="ECO:0000313" key="7">
    <source>
        <dbReference type="Proteomes" id="UP000324907"/>
    </source>
</evidence>
<keyword evidence="6" id="KW-1185">Reference proteome</keyword>
<evidence type="ECO:0000313" key="1">
    <source>
        <dbReference type="EMBL" id="KAA0157072.1"/>
    </source>
</evidence>
<evidence type="ECO:0000313" key="8">
    <source>
        <dbReference type="Proteomes" id="UP000325113"/>
    </source>
</evidence>
<comment type="caution">
    <text evidence="2">The sequence shown here is derived from an EMBL/GenBank/DDBJ whole genome shotgun (WGS) entry which is preliminary data.</text>
</comment>